<name>A0A3M6UNQ5_POCDA</name>
<organism evidence="2 3">
    <name type="scientific">Pocillopora damicornis</name>
    <name type="common">Cauliflower coral</name>
    <name type="synonym">Millepora damicornis</name>
    <dbReference type="NCBI Taxonomy" id="46731"/>
    <lineage>
        <taxon>Eukaryota</taxon>
        <taxon>Metazoa</taxon>
        <taxon>Cnidaria</taxon>
        <taxon>Anthozoa</taxon>
        <taxon>Hexacorallia</taxon>
        <taxon>Scleractinia</taxon>
        <taxon>Astrocoeniina</taxon>
        <taxon>Pocilloporidae</taxon>
        <taxon>Pocillopora</taxon>
    </lineage>
</organism>
<feature type="region of interest" description="Disordered" evidence="1">
    <location>
        <begin position="17"/>
        <end position="51"/>
    </location>
</feature>
<proteinExistence type="predicted"/>
<dbReference type="AlphaFoldDB" id="A0A3M6UNQ5"/>
<reference evidence="2 3" key="1">
    <citation type="journal article" date="2018" name="Sci. Rep.">
        <title>Comparative analysis of the Pocillopora damicornis genome highlights role of immune system in coral evolution.</title>
        <authorList>
            <person name="Cunning R."/>
            <person name="Bay R.A."/>
            <person name="Gillette P."/>
            <person name="Baker A.C."/>
            <person name="Traylor-Knowles N."/>
        </authorList>
    </citation>
    <scope>NUCLEOTIDE SEQUENCE [LARGE SCALE GENOMIC DNA]</scope>
    <source>
        <strain evidence="2">RSMAS</strain>
        <tissue evidence="2">Whole animal</tissue>
    </source>
</reference>
<protein>
    <submittedName>
        <fullName evidence="2">Uncharacterized protein</fullName>
    </submittedName>
</protein>
<gene>
    <name evidence="2" type="ORF">pdam_00021358</name>
</gene>
<accession>A0A3M6UNQ5</accession>
<dbReference type="Proteomes" id="UP000275408">
    <property type="component" value="Unassembled WGS sequence"/>
</dbReference>
<evidence type="ECO:0000313" key="3">
    <source>
        <dbReference type="Proteomes" id="UP000275408"/>
    </source>
</evidence>
<keyword evidence="3" id="KW-1185">Reference proteome</keyword>
<sequence length="126" mass="14043">MPVRLFFKFTKPQDKLPSTQRASVEKEANCNNSKRNKHFSYPKKSSGEEGNKFNGSAKVIKVGVANEDVTLEILTVKGPYTTAHRVYTSFSSHCLPNVNLVQKSRQDLAAAGLGIFKVINKLKIFL</sequence>
<evidence type="ECO:0000313" key="2">
    <source>
        <dbReference type="EMBL" id="RMX55260.1"/>
    </source>
</evidence>
<comment type="caution">
    <text evidence="2">The sequence shown here is derived from an EMBL/GenBank/DDBJ whole genome shotgun (WGS) entry which is preliminary data.</text>
</comment>
<dbReference type="EMBL" id="RCHS01001097">
    <property type="protein sequence ID" value="RMX55260.1"/>
    <property type="molecule type" value="Genomic_DNA"/>
</dbReference>
<evidence type="ECO:0000256" key="1">
    <source>
        <dbReference type="SAM" id="MobiDB-lite"/>
    </source>
</evidence>